<organism evidence="1">
    <name type="scientific">Iconisemion striatum</name>
    <dbReference type="NCBI Taxonomy" id="60296"/>
    <lineage>
        <taxon>Eukaryota</taxon>
        <taxon>Metazoa</taxon>
        <taxon>Chordata</taxon>
        <taxon>Craniata</taxon>
        <taxon>Vertebrata</taxon>
        <taxon>Euteleostomi</taxon>
        <taxon>Actinopterygii</taxon>
        <taxon>Neopterygii</taxon>
        <taxon>Teleostei</taxon>
        <taxon>Neoteleostei</taxon>
        <taxon>Acanthomorphata</taxon>
        <taxon>Ovalentaria</taxon>
        <taxon>Atherinomorphae</taxon>
        <taxon>Cyprinodontiformes</taxon>
        <taxon>Nothobranchiidae</taxon>
        <taxon>Iconisemion</taxon>
    </lineage>
</organism>
<protein>
    <submittedName>
        <fullName evidence="1">Uncharacterized protein</fullName>
    </submittedName>
</protein>
<dbReference type="AlphaFoldDB" id="A0A1A7YWL8"/>
<sequence>AASDSAADFNPTAVKTGASVAHLLGLSGSEWIHIENRRNTQHLIPIK</sequence>
<reference evidence="1" key="1">
    <citation type="submission" date="2016-05" db="EMBL/GenBank/DDBJ databases">
        <authorList>
            <person name="Lavstsen T."/>
            <person name="Jespersen J.S."/>
        </authorList>
    </citation>
    <scope>NUCLEOTIDE SEQUENCE</scope>
    <source>
        <tissue evidence="1">Brain</tissue>
    </source>
</reference>
<gene>
    <name evidence="1" type="primary">BX547930.1</name>
</gene>
<dbReference type="EMBL" id="HADX01012357">
    <property type="protein sequence ID" value="SBP34589.1"/>
    <property type="molecule type" value="Transcribed_RNA"/>
</dbReference>
<reference evidence="1" key="2">
    <citation type="submission" date="2016-06" db="EMBL/GenBank/DDBJ databases">
        <title>The genome of a short-lived fish provides insights into sex chromosome evolution and the genetic control of aging.</title>
        <authorList>
            <person name="Reichwald K."/>
            <person name="Felder M."/>
            <person name="Petzold A."/>
            <person name="Koch P."/>
            <person name="Groth M."/>
            <person name="Platzer M."/>
        </authorList>
    </citation>
    <scope>NUCLEOTIDE SEQUENCE</scope>
    <source>
        <tissue evidence="1">Brain</tissue>
    </source>
</reference>
<evidence type="ECO:0000313" key="1">
    <source>
        <dbReference type="EMBL" id="SBP34589.1"/>
    </source>
</evidence>
<feature type="non-terminal residue" evidence="1">
    <location>
        <position position="1"/>
    </location>
</feature>
<proteinExistence type="predicted"/>
<name>A0A1A7YWL8_9TELE</name>
<accession>A0A1A7YWL8</accession>